<evidence type="ECO:0000256" key="6">
    <source>
        <dbReference type="ARBA" id="ARBA00023136"/>
    </source>
</evidence>
<comment type="caution">
    <text evidence="8">The sequence shown here is derived from an EMBL/GenBank/DDBJ whole genome shotgun (WGS) entry which is preliminary data.</text>
</comment>
<dbReference type="InterPro" id="IPR001640">
    <property type="entry name" value="Lgt"/>
</dbReference>
<comment type="similarity">
    <text evidence="1 7">Belongs to the Lgt family.</text>
</comment>
<evidence type="ECO:0000256" key="4">
    <source>
        <dbReference type="ARBA" id="ARBA00022692"/>
    </source>
</evidence>
<evidence type="ECO:0000256" key="7">
    <source>
        <dbReference type="HAMAP-Rule" id="MF_01147"/>
    </source>
</evidence>
<gene>
    <name evidence="7" type="primary">lgt</name>
    <name evidence="8" type="ORF">MOZ60_05625</name>
</gene>
<dbReference type="PANTHER" id="PTHR30589">
    <property type="entry name" value="PROLIPOPROTEIN DIACYLGLYCERYL TRANSFERASE"/>
    <property type="match status" value="1"/>
</dbReference>
<proteinExistence type="inferred from homology"/>
<evidence type="ECO:0000256" key="3">
    <source>
        <dbReference type="ARBA" id="ARBA00022679"/>
    </source>
</evidence>
<dbReference type="RefSeq" id="WP_370595942.1">
    <property type="nucleotide sequence ID" value="NZ_JALBUR010000010.1"/>
</dbReference>
<dbReference type="GO" id="GO:0008961">
    <property type="term" value="F:phosphatidylglycerol-prolipoprotein diacylglyceryl transferase activity"/>
    <property type="evidence" value="ECO:0007669"/>
    <property type="project" value="UniProtKB-UniRule"/>
</dbReference>
<dbReference type="Proteomes" id="UP001286174">
    <property type="component" value="Unassembled WGS sequence"/>
</dbReference>
<accession>A0AB35U6R9</accession>
<keyword evidence="6 7" id="KW-0472">Membrane</keyword>
<feature type="transmembrane region" description="Helical" evidence="7">
    <location>
        <begin position="220"/>
        <end position="244"/>
    </location>
</feature>
<dbReference type="EMBL" id="JALBUR010000010">
    <property type="protein sequence ID" value="MDX8419567.1"/>
    <property type="molecule type" value="Genomic_DNA"/>
</dbReference>
<reference evidence="8 9" key="1">
    <citation type="submission" date="2022-03" db="EMBL/GenBank/DDBJ databases">
        <title>Novel taxa within the pig intestine.</title>
        <authorList>
            <person name="Wylensek D."/>
            <person name="Bishof K."/>
            <person name="Afrizal A."/>
            <person name="Clavel T."/>
        </authorList>
    </citation>
    <scope>NUCLEOTIDE SEQUENCE [LARGE SCALE GENOMIC DNA]</scope>
    <source>
        <strain evidence="8 9">CLA-KB-P133</strain>
    </source>
</reference>
<dbReference type="AlphaFoldDB" id="A0AB35U6R9"/>
<dbReference type="GO" id="GO:0005886">
    <property type="term" value="C:plasma membrane"/>
    <property type="evidence" value="ECO:0007669"/>
    <property type="project" value="UniProtKB-SubCell"/>
</dbReference>
<evidence type="ECO:0000313" key="9">
    <source>
        <dbReference type="Proteomes" id="UP001286174"/>
    </source>
</evidence>
<keyword evidence="9" id="KW-1185">Reference proteome</keyword>
<comment type="function">
    <text evidence="7">Catalyzes the transfer of the diacylglyceryl group from phosphatidylglycerol to the sulfhydryl group of the N-terminal cysteine of a prolipoprotein, the first step in the formation of mature lipoproteins.</text>
</comment>
<organism evidence="8 9">
    <name type="scientific">Grylomicrobium aquisgranensis</name>
    <dbReference type="NCBI Taxonomy" id="2926318"/>
    <lineage>
        <taxon>Bacteria</taxon>
        <taxon>Bacillati</taxon>
        <taxon>Bacillota</taxon>
        <taxon>Erysipelotrichia</taxon>
        <taxon>Erysipelotrichales</taxon>
        <taxon>Erysipelotrichaceae</taxon>
        <taxon>Grylomicrobium</taxon>
    </lineage>
</organism>
<feature type="binding site" evidence="7">
    <location>
        <position position="128"/>
    </location>
    <ligand>
        <name>a 1,2-diacyl-sn-glycero-3-phospho-(1'-sn-glycerol)</name>
        <dbReference type="ChEBI" id="CHEBI:64716"/>
    </ligand>
</feature>
<dbReference type="PANTHER" id="PTHR30589:SF0">
    <property type="entry name" value="PHOSPHATIDYLGLYCEROL--PROLIPOPROTEIN DIACYLGLYCERYL TRANSFERASE"/>
    <property type="match status" value="1"/>
</dbReference>
<feature type="transmembrane region" description="Helical" evidence="7">
    <location>
        <begin position="193"/>
        <end position="208"/>
    </location>
</feature>
<keyword evidence="5 7" id="KW-1133">Transmembrane helix</keyword>
<dbReference type="EC" id="2.5.1.145" evidence="7"/>
<keyword evidence="3 7" id="KW-0808">Transferase</keyword>
<dbReference type="HAMAP" id="MF_01147">
    <property type="entry name" value="Lgt"/>
    <property type="match status" value="1"/>
</dbReference>
<keyword evidence="2 7" id="KW-1003">Cell membrane</keyword>
<sequence>MYNNWLTIGPITIHGYGVMIAIGILVAVWLAEKLAKQHGLDGSKIEGIAISGVISGFFFSKVTYILTVFPQFLKDPAAVLGTSGWVVYGGILGGILGAGLYCRAKHLAFMKYFNVVMPTVALAQAFGRIGCFFAGCCYGVETHSHFALTFPGGSLAPAGVPLVPTQLLSSFGDFVLFVILYQALKNPKTENKVAALYLILYSIGRFLIEFVRGDIIRGKIGILSTSQFIAIWVLLAGIIMYIYLGKKEKKA</sequence>
<feature type="transmembrane region" description="Helical" evidence="7">
    <location>
        <begin position="52"/>
        <end position="73"/>
    </location>
</feature>
<protein>
    <recommendedName>
        <fullName evidence="7">Phosphatidylglycerol--prolipoprotein diacylglyceryl transferase</fullName>
        <ecNumber evidence="7">2.5.1.145</ecNumber>
    </recommendedName>
</protein>
<evidence type="ECO:0000256" key="5">
    <source>
        <dbReference type="ARBA" id="ARBA00022989"/>
    </source>
</evidence>
<comment type="catalytic activity">
    <reaction evidence="7">
        <text>L-cysteinyl-[prolipoprotein] + a 1,2-diacyl-sn-glycero-3-phospho-(1'-sn-glycerol) = an S-1,2-diacyl-sn-glyceryl-L-cysteinyl-[prolipoprotein] + sn-glycerol 1-phosphate + H(+)</text>
        <dbReference type="Rhea" id="RHEA:56712"/>
        <dbReference type="Rhea" id="RHEA-COMP:14679"/>
        <dbReference type="Rhea" id="RHEA-COMP:14680"/>
        <dbReference type="ChEBI" id="CHEBI:15378"/>
        <dbReference type="ChEBI" id="CHEBI:29950"/>
        <dbReference type="ChEBI" id="CHEBI:57685"/>
        <dbReference type="ChEBI" id="CHEBI:64716"/>
        <dbReference type="ChEBI" id="CHEBI:140658"/>
        <dbReference type="EC" id="2.5.1.145"/>
    </reaction>
</comment>
<comment type="pathway">
    <text evidence="7">Protein modification; lipoprotein biosynthesis (diacylglyceryl transfer).</text>
</comment>
<dbReference type="Pfam" id="PF01790">
    <property type="entry name" value="LGT"/>
    <property type="match status" value="1"/>
</dbReference>
<dbReference type="GO" id="GO:0042158">
    <property type="term" value="P:lipoprotein biosynthetic process"/>
    <property type="evidence" value="ECO:0007669"/>
    <property type="project" value="UniProtKB-UniRule"/>
</dbReference>
<evidence type="ECO:0000256" key="2">
    <source>
        <dbReference type="ARBA" id="ARBA00022475"/>
    </source>
</evidence>
<evidence type="ECO:0000256" key="1">
    <source>
        <dbReference type="ARBA" id="ARBA00007150"/>
    </source>
</evidence>
<feature type="transmembrane region" description="Helical" evidence="7">
    <location>
        <begin position="12"/>
        <end position="31"/>
    </location>
</feature>
<evidence type="ECO:0000313" key="8">
    <source>
        <dbReference type="EMBL" id="MDX8419567.1"/>
    </source>
</evidence>
<comment type="subcellular location">
    <subcellularLocation>
        <location evidence="7">Cell membrane</location>
        <topology evidence="7">Multi-pass membrane protein</topology>
    </subcellularLocation>
</comment>
<feature type="transmembrane region" description="Helical" evidence="7">
    <location>
        <begin position="161"/>
        <end position="181"/>
    </location>
</feature>
<keyword evidence="4 7" id="KW-0812">Transmembrane</keyword>
<feature type="transmembrane region" description="Helical" evidence="7">
    <location>
        <begin position="115"/>
        <end position="141"/>
    </location>
</feature>
<feature type="transmembrane region" description="Helical" evidence="7">
    <location>
        <begin position="85"/>
        <end position="103"/>
    </location>
</feature>
<name>A0AB35U6R9_9FIRM</name>